<keyword evidence="5" id="KW-0813">Transport</keyword>
<dbReference type="InterPro" id="IPR001775">
    <property type="entry name" value="GspD/PilQ"/>
</dbReference>
<evidence type="ECO:0000256" key="4">
    <source>
        <dbReference type="RuleBase" id="RU004003"/>
    </source>
</evidence>
<gene>
    <name evidence="9" type="ORF">FRZ44_17380</name>
</gene>
<evidence type="ECO:0000256" key="1">
    <source>
        <dbReference type="ARBA" id="ARBA00004370"/>
    </source>
</evidence>
<dbReference type="InterPro" id="IPR038591">
    <property type="entry name" value="NolW-like_sf"/>
</dbReference>
<dbReference type="Proteomes" id="UP000326202">
    <property type="component" value="Chromosome"/>
</dbReference>
<dbReference type="InterPro" id="IPR004846">
    <property type="entry name" value="T2SS/T3SS_dom"/>
</dbReference>
<dbReference type="AlphaFoldDB" id="A0A5J6MIW8"/>
<evidence type="ECO:0000259" key="8">
    <source>
        <dbReference type="Pfam" id="PF03958"/>
    </source>
</evidence>
<proteinExistence type="inferred from homology"/>
<reference evidence="9 10" key="1">
    <citation type="submission" date="2019-08" db="EMBL/GenBank/DDBJ databases">
        <title>Hyperibacter terrae gen. nov., sp. nov. and Hyperibacter viscosus sp. nov., two new members in the family Rhodospirillaceae isolated from the rhizosphere of Hypericum perforatum.</title>
        <authorList>
            <person name="Noviana Z."/>
        </authorList>
    </citation>
    <scope>NUCLEOTIDE SEQUENCE [LARGE SCALE GENOMIC DNA]</scope>
    <source>
        <strain evidence="9 10">R5913</strain>
    </source>
</reference>
<comment type="similarity">
    <text evidence="4">Belongs to the bacterial secretin family.</text>
</comment>
<dbReference type="PANTHER" id="PTHR30332:SF25">
    <property type="entry name" value="SECRETIN XPSD"/>
    <property type="match status" value="1"/>
</dbReference>
<dbReference type="Pfam" id="PF03958">
    <property type="entry name" value="Secretin_N"/>
    <property type="match status" value="1"/>
</dbReference>
<dbReference type="Pfam" id="PF00263">
    <property type="entry name" value="Secretin"/>
    <property type="match status" value="1"/>
</dbReference>
<keyword evidence="3" id="KW-0472">Membrane</keyword>
<dbReference type="GO" id="GO:0009279">
    <property type="term" value="C:cell outer membrane"/>
    <property type="evidence" value="ECO:0007669"/>
    <property type="project" value="UniProtKB-SubCell"/>
</dbReference>
<feature type="domain" description="NolW-like" evidence="8">
    <location>
        <begin position="38"/>
        <end position="78"/>
    </location>
</feature>
<dbReference type="PANTHER" id="PTHR30332">
    <property type="entry name" value="PROBABLE GENERAL SECRETION PATHWAY PROTEIN D"/>
    <property type="match status" value="1"/>
</dbReference>
<feature type="compositionally biased region" description="Low complexity" evidence="6">
    <location>
        <begin position="1"/>
        <end position="24"/>
    </location>
</feature>
<sequence>MPVITTGAGAPGTDGASPTAATPTEGGTSNSPATGAIAEGNGIRITADPTNNALLISATPSDYRKILSAIKQLDVVPLQVLIEATIAEVTLNDKLKYGLQWFFDSGSSSFTFSSLATGAVSAMFPGFSYVFTGGDNRVILNALSDITNVKVISSPQLMVLNNQSARLQVGDQVPIAVQSAVSTIDPNAPIVNSIEFRDTGVILDVVPRVNAGGLVVLDIAQEVSDVVETTSSTLNSPTIRQRRIASTVAVQSGQTIALGGLIRDSRTDSETGIPLLSDIPYLGNLFKTTSQTSDRTELLILLTPRVVRNSEDSREITEELRRRLHALQPLDEKIE</sequence>
<feature type="region of interest" description="Disordered" evidence="6">
    <location>
        <begin position="1"/>
        <end position="35"/>
    </location>
</feature>
<keyword evidence="10" id="KW-1185">Reference proteome</keyword>
<evidence type="ECO:0000256" key="6">
    <source>
        <dbReference type="SAM" id="MobiDB-lite"/>
    </source>
</evidence>
<protein>
    <submittedName>
        <fullName evidence="9">Uncharacterized protein</fullName>
    </submittedName>
</protein>
<dbReference type="InterPro" id="IPR004845">
    <property type="entry name" value="T2SS_GspD_CS"/>
</dbReference>
<dbReference type="KEGG" id="htq:FRZ44_17380"/>
<keyword evidence="2" id="KW-0732">Signal</keyword>
<evidence type="ECO:0000313" key="10">
    <source>
        <dbReference type="Proteomes" id="UP000326202"/>
    </source>
</evidence>
<dbReference type="PROSITE" id="PS00875">
    <property type="entry name" value="T2SP_D"/>
    <property type="match status" value="1"/>
</dbReference>
<comment type="subcellular location">
    <subcellularLocation>
        <location evidence="5">Cell outer membrane</location>
    </subcellularLocation>
    <subcellularLocation>
        <location evidence="1">Membrane</location>
    </subcellularLocation>
</comment>
<evidence type="ECO:0000256" key="3">
    <source>
        <dbReference type="ARBA" id="ARBA00023136"/>
    </source>
</evidence>
<dbReference type="PRINTS" id="PR00811">
    <property type="entry name" value="BCTERIALGSPD"/>
</dbReference>
<evidence type="ECO:0000256" key="5">
    <source>
        <dbReference type="RuleBase" id="RU004004"/>
    </source>
</evidence>
<evidence type="ECO:0000256" key="2">
    <source>
        <dbReference type="ARBA" id="ARBA00022729"/>
    </source>
</evidence>
<dbReference type="PRINTS" id="PR01032">
    <property type="entry name" value="PHAGEIV"/>
</dbReference>
<dbReference type="Gene3D" id="3.30.1370.120">
    <property type="match status" value="1"/>
</dbReference>
<dbReference type="InterPro" id="IPR050810">
    <property type="entry name" value="Bact_Secretion_Sys_Channel"/>
</dbReference>
<name>A0A5J6MIW8_9PROT</name>
<dbReference type="EMBL" id="CP042906">
    <property type="protein sequence ID" value="QEX16445.1"/>
    <property type="molecule type" value="Genomic_DNA"/>
</dbReference>
<dbReference type="GO" id="GO:0015627">
    <property type="term" value="C:type II protein secretion system complex"/>
    <property type="evidence" value="ECO:0007669"/>
    <property type="project" value="TreeGrafter"/>
</dbReference>
<evidence type="ECO:0000313" key="9">
    <source>
        <dbReference type="EMBL" id="QEX16445.1"/>
    </source>
</evidence>
<dbReference type="GO" id="GO:0009306">
    <property type="term" value="P:protein secretion"/>
    <property type="evidence" value="ECO:0007669"/>
    <property type="project" value="InterPro"/>
</dbReference>
<evidence type="ECO:0000259" key="7">
    <source>
        <dbReference type="Pfam" id="PF00263"/>
    </source>
</evidence>
<organism evidence="9 10">
    <name type="scientific">Hypericibacter terrae</name>
    <dbReference type="NCBI Taxonomy" id="2602015"/>
    <lineage>
        <taxon>Bacteria</taxon>
        <taxon>Pseudomonadati</taxon>
        <taxon>Pseudomonadota</taxon>
        <taxon>Alphaproteobacteria</taxon>
        <taxon>Rhodospirillales</taxon>
        <taxon>Dongiaceae</taxon>
        <taxon>Hypericibacter</taxon>
    </lineage>
</organism>
<accession>A0A5J6MIW8</accession>
<feature type="domain" description="Type II/III secretion system secretin-like" evidence="7">
    <location>
        <begin position="142"/>
        <end position="308"/>
    </location>
</feature>
<dbReference type="InterPro" id="IPR005644">
    <property type="entry name" value="NolW-like"/>
</dbReference>